<keyword evidence="2" id="KW-0808">Transferase</keyword>
<gene>
    <name evidence="2" type="ORF">DFQ07_2740</name>
</gene>
<dbReference type="OrthoDB" id="9798081at2"/>
<dbReference type="PANTHER" id="PTHR43792">
    <property type="entry name" value="GNAT FAMILY, PUTATIVE (AFU_ORTHOLOGUE AFUA_3G00765)-RELATED-RELATED"/>
    <property type="match status" value="1"/>
</dbReference>
<dbReference type="AlphaFoldDB" id="A0A4R6TE41"/>
<evidence type="ECO:0000313" key="3">
    <source>
        <dbReference type="Proteomes" id="UP000295390"/>
    </source>
</evidence>
<dbReference type="PANTHER" id="PTHR43792:SF1">
    <property type="entry name" value="N-ACETYLTRANSFERASE DOMAIN-CONTAINING PROTEIN"/>
    <property type="match status" value="1"/>
</dbReference>
<evidence type="ECO:0000259" key="1">
    <source>
        <dbReference type="PROSITE" id="PS51186"/>
    </source>
</evidence>
<dbReference type="Gene3D" id="3.40.630.30">
    <property type="match status" value="1"/>
</dbReference>
<dbReference type="EMBL" id="SNYH01000006">
    <property type="protein sequence ID" value="TDQ22723.1"/>
    <property type="molecule type" value="Genomic_DNA"/>
</dbReference>
<proteinExistence type="predicted"/>
<dbReference type="InterPro" id="IPR000182">
    <property type="entry name" value="GNAT_dom"/>
</dbReference>
<dbReference type="RefSeq" id="WP_133537668.1">
    <property type="nucleotide sequence ID" value="NZ_SNYH01000006.1"/>
</dbReference>
<organism evidence="2 3">
    <name type="scientific">Tenacibaculum caenipelagi</name>
    <dbReference type="NCBI Taxonomy" id="1325435"/>
    <lineage>
        <taxon>Bacteria</taxon>
        <taxon>Pseudomonadati</taxon>
        <taxon>Bacteroidota</taxon>
        <taxon>Flavobacteriia</taxon>
        <taxon>Flavobacteriales</taxon>
        <taxon>Flavobacteriaceae</taxon>
        <taxon>Tenacibaculum</taxon>
    </lineage>
</organism>
<protein>
    <submittedName>
        <fullName evidence="2">RimJ/RimL family protein N-acetyltransferase</fullName>
    </submittedName>
</protein>
<dbReference type="InterPro" id="IPR016181">
    <property type="entry name" value="Acyl_CoA_acyltransferase"/>
</dbReference>
<dbReference type="PROSITE" id="PS51186">
    <property type="entry name" value="GNAT"/>
    <property type="match status" value="1"/>
</dbReference>
<name>A0A4R6TE41_9FLAO</name>
<sequence>MKLESERLIIRDALMSDAPFYFELFNDPDWIQFIGDKNLKSIEETEVYLKETLFKNLQLGGLGFFTVISKETNRPIGASTALQRDKLAFIDIGYAFLPIGRGNGYATEATKLIIEYVRSKFKQEKVLALTMPENEKSQKLLKKLGFNYIGMQQVFENTEDCVFEYIF</sequence>
<accession>A0A4R6TE41</accession>
<comment type="caution">
    <text evidence="2">The sequence shown here is derived from an EMBL/GenBank/DDBJ whole genome shotgun (WGS) entry which is preliminary data.</text>
</comment>
<reference evidence="2 3" key="1">
    <citation type="submission" date="2019-03" db="EMBL/GenBank/DDBJ databases">
        <title>Genomic Encyclopedia of Type Strains, Phase III (KMG-III): the genomes of soil and plant-associated and newly described type strains.</title>
        <authorList>
            <person name="Whitman W."/>
        </authorList>
    </citation>
    <scope>NUCLEOTIDE SEQUENCE [LARGE SCALE GENOMIC DNA]</scope>
    <source>
        <strain evidence="2 3">CECT 8283</strain>
    </source>
</reference>
<dbReference type="InterPro" id="IPR051531">
    <property type="entry name" value="N-acetyltransferase"/>
</dbReference>
<dbReference type="GO" id="GO:0016747">
    <property type="term" value="F:acyltransferase activity, transferring groups other than amino-acyl groups"/>
    <property type="evidence" value="ECO:0007669"/>
    <property type="project" value="InterPro"/>
</dbReference>
<keyword evidence="3" id="KW-1185">Reference proteome</keyword>
<feature type="domain" description="N-acetyltransferase" evidence="1">
    <location>
        <begin position="8"/>
        <end position="167"/>
    </location>
</feature>
<dbReference type="SUPFAM" id="SSF55729">
    <property type="entry name" value="Acyl-CoA N-acyltransferases (Nat)"/>
    <property type="match status" value="1"/>
</dbReference>
<evidence type="ECO:0000313" key="2">
    <source>
        <dbReference type="EMBL" id="TDQ22723.1"/>
    </source>
</evidence>
<dbReference type="Pfam" id="PF13302">
    <property type="entry name" value="Acetyltransf_3"/>
    <property type="match status" value="1"/>
</dbReference>
<dbReference type="Proteomes" id="UP000295390">
    <property type="component" value="Unassembled WGS sequence"/>
</dbReference>